<dbReference type="GO" id="GO:0007154">
    <property type="term" value="P:cell communication"/>
    <property type="evidence" value="ECO:0007669"/>
    <property type="project" value="InterPro"/>
</dbReference>
<dbReference type="STRING" id="43775.SAMN04489760_11466"/>
<dbReference type="InterPro" id="IPR059226">
    <property type="entry name" value="Choice_anch_Q_dom"/>
</dbReference>
<dbReference type="Pfam" id="PF03160">
    <property type="entry name" value="Calx-beta"/>
    <property type="match status" value="1"/>
</dbReference>
<organism evidence="5 6">
    <name type="scientific">Syntrophus gentianae</name>
    <dbReference type="NCBI Taxonomy" id="43775"/>
    <lineage>
        <taxon>Bacteria</taxon>
        <taxon>Pseudomonadati</taxon>
        <taxon>Thermodesulfobacteriota</taxon>
        <taxon>Syntrophia</taxon>
        <taxon>Syntrophales</taxon>
        <taxon>Syntrophaceae</taxon>
        <taxon>Syntrophus</taxon>
    </lineage>
</organism>
<dbReference type="NCBIfam" id="NF041518">
    <property type="entry name" value="choice_anch_Q"/>
    <property type="match status" value="1"/>
</dbReference>
<name>A0A1H7Y8F3_9BACT</name>
<dbReference type="InterPro" id="IPR003644">
    <property type="entry name" value="Calx_beta"/>
</dbReference>
<keyword evidence="3" id="KW-0106">Calcium</keyword>
<dbReference type="InterPro" id="IPR038081">
    <property type="entry name" value="CalX-like_sf"/>
</dbReference>
<keyword evidence="2" id="KW-0677">Repeat</keyword>
<dbReference type="EMBL" id="FOBS01000014">
    <property type="protein sequence ID" value="SEM41607.1"/>
    <property type="molecule type" value="Genomic_DNA"/>
</dbReference>
<dbReference type="AlphaFoldDB" id="A0A1H7Y8F3"/>
<dbReference type="Gene3D" id="2.60.40.2030">
    <property type="match status" value="1"/>
</dbReference>
<dbReference type="InterPro" id="IPR011050">
    <property type="entry name" value="Pectin_lyase_fold/virulence"/>
</dbReference>
<dbReference type="RefSeq" id="WP_093883662.1">
    <property type="nucleotide sequence ID" value="NZ_FOBS01000014.1"/>
</dbReference>
<evidence type="ECO:0000256" key="1">
    <source>
        <dbReference type="ARBA" id="ARBA00022729"/>
    </source>
</evidence>
<evidence type="ECO:0000259" key="4">
    <source>
        <dbReference type="Pfam" id="PF03160"/>
    </source>
</evidence>
<dbReference type="InterPro" id="IPR012334">
    <property type="entry name" value="Pectin_lyas_fold"/>
</dbReference>
<protein>
    <recommendedName>
        <fullName evidence="4">Calx-beta domain-containing protein</fullName>
    </recommendedName>
</protein>
<dbReference type="OrthoDB" id="5522195at2"/>
<evidence type="ECO:0000313" key="5">
    <source>
        <dbReference type="EMBL" id="SEM41607.1"/>
    </source>
</evidence>
<proteinExistence type="predicted"/>
<keyword evidence="6" id="KW-1185">Reference proteome</keyword>
<dbReference type="Gene3D" id="2.160.20.10">
    <property type="entry name" value="Single-stranded right-handed beta-helix, Pectin lyase-like"/>
    <property type="match status" value="1"/>
</dbReference>
<evidence type="ECO:0000256" key="2">
    <source>
        <dbReference type="ARBA" id="ARBA00022737"/>
    </source>
</evidence>
<dbReference type="SUPFAM" id="SSF51126">
    <property type="entry name" value="Pectin lyase-like"/>
    <property type="match status" value="1"/>
</dbReference>
<reference evidence="5 6" key="1">
    <citation type="submission" date="2016-10" db="EMBL/GenBank/DDBJ databases">
        <authorList>
            <person name="de Groot N.N."/>
        </authorList>
    </citation>
    <scope>NUCLEOTIDE SEQUENCE [LARGE SCALE GENOMIC DNA]</scope>
    <source>
        <strain evidence="5 6">DSM 8423</strain>
    </source>
</reference>
<sequence length="758" mass="80023">MKACLMVVLAVLIFGIGPIDNLYSATAVADNDTVAGVCAEQDNVSVSYSSSHLTSFTIEASHPTYPVTVDNCKADFTNCSTPDPGYTFTPRTFKLFDNGLTVIEAVREASWWRPKGMAVSVDARSPVKNIHYIRVYKKISGSNEWPQVLVLYMDGNLRLIPQPSVGQSSVCFGSSIIVGPVVEESRPIAELVSVHFDSASDSLRVIYKSGGSATLLFPEVSRSATKVNVLVDYPIEKGPFATVRSMYVTVGNADVDSVQWKDSSGLHNAPILTFPGGKGTEWLFQRQSLSSHNTSAPDIRIKLPLKDTYTVCKTGCDYPSVQTAIDATKGGDTVLVSSGRYIENINFNGKAITVKSLSGPYDTVIDANFKGSAIVFNHGETSKSVLDGFTLTNGTGTLDNNGYRYGGGIYSSAPSPKIINCVLTGNSADGCGGGGLFHGSPLISRCLITKNHTGYGGGGLYLTGGSAKVDSSTISDNISAGDGGGIECTGYSAAVIYNSVLASNTAKKRGGGIAGDWRSSITILNSTIVNNSAWANNGPALFLWNSAVSVKNSILLGGVSLYSDATADINYSDVPGWTGGLGNISSDPLFINASYGVYHLKKTSPCVNAGDHDSSILLSARDADGNPRIQMKRVDMGAYEVCGASCPPTIAVRPTVPVATEAGKTAKIKGFRVNGDTVRSVTVPYAVSGTAERKVDYKITTASLKLLSGINSATVSILPIDDNLTEGAETVNLKFISGTNDFRLSMPVHTTVEIQDND</sequence>
<dbReference type="Proteomes" id="UP000198744">
    <property type="component" value="Unassembled WGS sequence"/>
</dbReference>
<gene>
    <name evidence="5" type="ORF">SAMN04489760_11466</name>
</gene>
<evidence type="ECO:0000313" key="6">
    <source>
        <dbReference type="Proteomes" id="UP000198744"/>
    </source>
</evidence>
<evidence type="ECO:0000256" key="3">
    <source>
        <dbReference type="ARBA" id="ARBA00022837"/>
    </source>
</evidence>
<dbReference type="GO" id="GO:0016020">
    <property type="term" value="C:membrane"/>
    <property type="evidence" value="ECO:0007669"/>
    <property type="project" value="InterPro"/>
</dbReference>
<accession>A0A1H7Y8F3</accession>
<keyword evidence="1" id="KW-0732">Signal</keyword>
<feature type="domain" description="Calx-beta" evidence="4">
    <location>
        <begin position="654"/>
        <end position="758"/>
    </location>
</feature>
<dbReference type="SUPFAM" id="SSF141072">
    <property type="entry name" value="CalX-like"/>
    <property type="match status" value="1"/>
</dbReference>